<evidence type="ECO:0000256" key="1">
    <source>
        <dbReference type="SAM" id="MobiDB-lite"/>
    </source>
</evidence>
<feature type="region of interest" description="Disordered" evidence="1">
    <location>
        <begin position="42"/>
        <end position="66"/>
    </location>
</feature>
<reference evidence="2 3" key="1">
    <citation type="submission" date="2024-09" db="EMBL/GenBank/DDBJ databases">
        <title>Chromosome-scale assembly of Riccia fluitans.</title>
        <authorList>
            <person name="Paukszto L."/>
            <person name="Sawicki J."/>
            <person name="Karawczyk K."/>
            <person name="Piernik-Szablinska J."/>
            <person name="Szczecinska M."/>
            <person name="Mazdziarz M."/>
        </authorList>
    </citation>
    <scope>NUCLEOTIDE SEQUENCE [LARGE SCALE GENOMIC DNA]</scope>
    <source>
        <strain evidence="2">Rf_01</strain>
        <tissue evidence="2">Aerial parts of the thallus</tissue>
    </source>
</reference>
<proteinExistence type="predicted"/>
<dbReference type="Proteomes" id="UP001605036">
    <property type="component" value="Unassembled WGS sequence"/>
</dbReference>
<organism evidence="2 3">
    <name type="scientific">Riccia fluitans</name>
    <dbReference type="NCBI Taxonomy" id="41844"/>
    <lineage>
        <taxon>Eukaryota</taxon>
        <taxon>Viridiplantae</taxon>
        <taxon>Streptophyta</taxon>
        <taxon>Embryophyta</taxon>
        <taxon>Marchantiophyta</taxon>
        <taxon>Marchantiopsida</taxon>
        <taxon>Marchantiidae</taxon>
        <taxon>Marchantiales</taxon>
        <taxon>Ricciaceae</taxon>
        <taxon>Riccia</taxon>
    </lineage>
</organism>
<evidence type="ECO:0000313" key="3">
    <source>
        <dbReference type="Proteomes" id="UP001605036"/>
    </source>
</evidence>
<feature type="region of interest" description="Disordered" evidence="1">
    <location>
        <begin position="129"/>
        <end position="189"/>
    </location>
</feature>
<keyword evidence="3" id="KW-1185">Reference proteome</keyword>
<name>A0ABD1Y6M1_9MARC</name>
<feature type="region of interest" description="Disordered" evidence="1">
    <location>
        <begin position="212"/>
        <end position="241"/>
    </location>
</feature>
<accession>A0ABD1Y6M1</accession>
<evidence type="ECO:0000313" key="2">
    <source>
        <dbReference type="EMBL" id="KAL2622059.1"/>
    </source>
</evidence>
<feature type="compositionally biased region" description="Polar residues" evidence="1">
    <location>
        <begin position="143"/>
        <end position="173"/>
    </location>
</feature>
<feature type="region of interest" description="Disordered" evidence="1">
    <location>
        <begin position="84"/>
        <end position="115"/>
    </location>
</feature>
<feature type="compositionally biased region" description="Basic and acidic residues" evidence="1">
    <location>
        <begin position="269"/>
        <end position="281"/>
    </location>
</feature>
<dbReference type="EMBL" id="JBHFFA010000006">
    <property type="protein sequence ID" value="KAL2622059.1"/>
    <property type="molecule type" value="Genomic_DNA"/>
</dbReference>
<feature type="compositionally biased region" description="Basic residues" evidence="1">
    <location>
        <begin position="394"/>
        <end position="409"/>
    </location>
</feature>
<feature type="compositionally biased region" description="Acidic residues" evidence="1">
    <location>
        <begin position="373"/>
        <end position="388"/>
    </location>
</feature>
<gene>
    <name evidence="2" type="ORF">R1flu_002264</name>
</gene>
<comment type="caution">
    <text evidence="2">The sequence shown here is derived from an EMBL/GenBank/DDBJ whole genome shotgun (WGS) entry which is preliminary data.</text>
</comment>
<protein>
    <submittedName>
        <fullName evidence="2">Uncharacterized protein</fullName>
    </submittedName>
</protein>
<feature type="region of interest" description="Disordered" evidence="1">
    <location>
        <begin position="263"/>
        <end position="426"/>
    </location>
</feature>
<sequence length="467" mass="50468">MEQKEAAGAGGIVTTGGPMELSILKLGSPRKRFASAQFSFDFESSSNPGTPPSARKATISPFAGTSDEDDEMVFEQHRAAIPFVWEEKPGTPRGVSSVITKPEIPPKLGEGTLRSEDAESDALAALVNPSTELLRQEMEVDKSSPSTNSDFEFRSSTGSAARVKSSSNSQTSRTADELFSQGRIVPLKPPPRLLSVKQLMAADAAAEDAATTLINSPGTKTPGHSFRKDGLRTPTRSFRKDGLKALIAPSPRRERPEELVTTMLGFEEWQPKDQSRKDGTGHRRASSLSILPTLFRKKSGPGKETGNDGFDGDASVRKSGLVPGTSDREPFDSVSSRTLGGGKDDIFVSSQNSRFDIDARSDYFNTSGRTIPEEDPEDREDGDEEAVEAETASKKKQGRLSRFFSKKPSRLSAVAPSPSPEELQVKRVQPTSPLLKMCLSNGLGQALVRGVKHFRSMDSQPHVSGSR</sequence>
<dbReference type="AlphaFoldDB" id="A0ABD1Y6M1"/>